<feature type="compositionally biased region" description="Basic and acidic residues" evidence="1">
    <location>
        <begin position="41"/>
        <end position="50"/>
    </location>
</feature>
<dbReference type="AlphaFoldDB" id="A0A553I5H4"/>
<reference evidence="3" key="1">
    <citation type="submission" date="2019-06" db="EMBL/GenBank/DDBJ databases">
        <title>Draft genome sequence of the griseofulvin-producing fungus Xylaria cubensis strain G536.</title>
        <authorList>
            <person name="Mead M.E."/>
            <person name="Raja H.A."/>
            <person name="Steenwyk J.L."/>
            <person name="Knowles S.L."/>
            <person name="Oberlies N.H."/>
            <person name="Rokas A."/>
        </authorList>
    </citation>
    <scope>NUCLEOTIDE SEQUENCE [LARGE SCALE GENOMIC DNA]</scope>
    <source>
        <strain evidence="3">G536</strain>
    </source>
</reference>
<evidence type="ECO:0000256" key="1">
    <source>
        <dbReference type="SAM" id="MobiDB-lite"/>
    </source>
</evidence>
<comment type="caution">
    <text evidence="2">The sequence shown here is derived from an EMBL/GenBank/DDBJ whole genome shotgun (WGS) entry which is preliminary data.</text>
</comment>
<evidence type="ECO:0000313" key="3">
    <source>
        <dbReference type="Proteomes" id="UP000319160"/>
    </source>
</evidence>
<protein>
    <submittedName>
        <fullName evidence="2">Uncharacterized protein</fullName>
    </submittedName>
</protein>
<feature type="region of interest" description="Disordered" evidence="1">
    <location>
        <begin position="19"/>
        <end position="64"/>
    </location>
</feature>
<proteinExistence type="predicted"/>
<dbReference type="Proteomes" id="UP000319160">
    <property type="component" value="Unassembled WGS sequence"/>
</dbReference>
<gene>
    <name evidence="2" type="ORF">FHL15_003786</name>
</gene>
<keyword evidence="3" id="KW-1185">Reference proteome</keyword>
<name>A0A553I5H4_9PEZI</name>
<sequence>MDKDWQDALFESWDNSDVVLGRRDSDDTRTNPSPVKAPSRGTRDGEDKSRTVKKRKGRGGLANETGMRTEVMIISDEARHACRHARIPA</sequence>
<accession>A0A553I5H4</accession>
<evidence type="ECO:0000313" key="2">
    <source>
        <dbReference type="EMBL" id="TRX95455.1"/>
    </source>
</evidence>
<organism evidence="2 3">
    <name type="scientific">Xylaria flabelliformis</name>
    <dbReference type="NCBI Taxonomy" id="2512241"/>
    <lineage>
        <taxon>Eukaryota</taxon>
        <taxon>Fungi</taxon>
        <taxon>Dikarya</taxon>
        <taxon>Ascomycota</taxon>
        <taxon>Pezizomycotina</taxon>
        <taxon>Sordariomycetes</taxon>
        <taxon>Xylariomycetidae</taxon>
        <taxon>Xylariales</taxon>
        <taxon>Xylariaceae</taxon>
        <taxon>Xylaria</taxon>
    </lineage>
</organism>
<dbReference type="EMBL" id="VFLP01000016">
    <property type="protein sequence ID" value="TRX95455.1"/>
    <property type="molecule type" value="Genomic_DNA"/>
</dbReference>
<feature type="compositionally biased region" description="Basic and acidic residues" evidence="1">
    <location>
        <begin position="20"/>
        <end position="29"/>
    </location>
</feature>